<feature type="chain" id="PRO_5011432278" evidence="8">
    <location>
        <begin position="26"/>
        <end position="997"/>
    </location>
</feature>
<dbReference type="InterPro" id="IPR036852">
    <property type="entry name" value="Peptidase_S8/S53_dom_sf"/>
</dbReference>
<dbReference type="InterPro" id="IPR036116">
    <property type="entry name" value="FN3_sf"/>
</dbReference>
<evidence type="ECO:0000259" key="9">
    <source>
        <dbReference type="PROSITE" id="PS50853"/>
    </source>
</evidence>
<dbReference type="GO" id="GO:0006508">
    <property type="term" value="P:proteolysis"/>
    <property type="evidence" value="ECO:0007669"/>
    <property type="project" value="UniProtKB-KW"/>
</dbReference>
<dbReference type="GO" id="GO:0016798">
    <property type="term" value="F:hydrolase activity, acting on glycosyl bonds"/>
    <property type="evidence" value="ECO:0007669"/>
    <property type="project" value="UniProtKB-KW"/>
</dbReference>
<dbReference type="PANTHER" id="PTHR13817:SF73">
    <property type="entry name" value="FIBRONECTIN TYPE-III DOMAIN-CONTAINING PROTEIN"/>
    <property type="match status" value="1"/>
</dbReference>
<dbReference type="InterPro" id="IPR003961">
    <property type="entry name" value="FN3_dom"/>
</dbReference>
<dbReference type="SMART" id="SM00060">
    <property type="entry name" value="FN3"/>
    <property type="match status" value="6"/>
</dbReference>
<accession>A0A1G7LHL6</accession>
<feature type="domain" description="Fibronectin type-III" evidence="9">
    <location>
        <begin position="716"/>
        <end position="812"/>
    </location>
</feature>
<dbReference type="RefSeq" id="WP_143030379.1">
    <property type="nucleotide sequence ID" value="NZ_FNBT01000004.1"/>
</dbReference>
<reference evidence="11" key="1">
    <citation type="submission" date="2016-10" db="EMBL/GenBank/DDBJ databases">
        <authorList>
            <person name="Varghese N."/>
            <person name="Submissions S."/>
        </authorList>
    </citation>
    <scope>NUCLEOTIDE SEQUENCE [LARGE SCALE GENOMIC DNA]</scope>
    <source>
        <strain evidence="11">DSM 44268</strain>
    </source>
</reference>
<dbReference type="Gene3D" id="3.40.50.200">
    <property type="entry name" value="Peptidase S8/S53 domain"/>
    <property type="match status" value="1"/>
</dbReference>
<proteinExistence type="inferred from homology"/>
<feature type="active site" description="Charge relay system" evidence="7">
    <location>
        <position position="144"/>
    </location>
</feature>
<sequence>MRTASVLSGAVLAALVVLPMAPAVADEPRTTIDVLKQVDGEYVVETVTVPAVTAEATADQLEATPEVVAASPSVTYQVEAGYDPFWDTTDPQATSAVKDVWPRTRGEGQIVAVLDTASAIDHPDLVGAALPGIDLATGAEDPWHGYGVAGIVAARADNGIGSAGMAPGSRILPVRVCGSSGCESASVARGILWAADRGADVINMSLAGAGSSDVTAAAIRYALDKNISVVASSGNDGLNGNPVMYPAADSGVIAVSSTDPGGAPSDWAVHGWQVDVSTVGDSVLLTHPGGGYAVGSGTSFSGPAVAGAVALLRAAHPGIGTEDVQAALQAGAENGNWNRAYGAGRLVVPAAMEAADRAPVDVVVTPGPQQIAVSWPAAPGATHYTVRVDGAVRAVVTGTTTTIAGLTDGNQVAVDVQPDDGPRSRPVLASVGAPVAGTPVLHSVSLRGTASSAVLDLSATVPGSGTGRISILRDGISIGQVAFPFGTATAKSIGIGAMPTLETRWSVRAVYDYGRSSAASNVLNTGSGRPAPPSAVTGLTGQLDGDQVRLTWDDLGTAYSYRLSVDGTTVATPVTAGAIASAPPPGAAHTYSVSAVDAWGQTGPAANTRLAGPVVLPSAPVIGTATAGDASATVRWTPPTSDGGAPVLGYTVRAYRDDALVQTVSAPGDASSRTVTGLTNGQQHTFTVTARTSAGEGAASALSAPVTPVAADRAGPPSAPLVGTPTALSTAVRLSWAAPADDGGAPIAMYRVSAYRGTTLVTSLDVDGSTTTVTVTGLANGTAYRFVVTAYNTAGPSPSSTPVTATPRTTPSAPRIASITARSKAVDVRWARPASTGGAPVTGYVVRAYAGRTLVRSVTAGGSATAVTVTGLTNGTAYRIAVTAVNAAGSGPASATVTATPRTTPGAPRITSVTAQVKAVAVRWARPASTGGAPVTGYVVRAYSGGKLVKSVSVSASATSVTVPGLASDKRYTFRVVAKNVAGLGAPSATSPVVRTR</sequence>
<keyword evidence="3 7" id="KW-0378">Hydrolase</keyword>
<dbReference type="OrthoDB" id="9798386at2"/>
<name>A0A1G7LHL6_9ACTN</name>
<dbReference type="SUPFAM" id="SSF52743">
    <property type="entry name" value="Subtilisin-like"/>
    <property type="match status" value="1"/>
</dbReference>
<dbReference type="SUPFAM" id="SSF49265">
    <property type="entry name" value="Fibronectin type III"/>
    <property type="match status" value="2"/>
</dbReference>
<keyword evidence="8" id="KW-0732">Signal</keyword>
<dbReference type="PROSITE" id="PS51892">
    <property type="entry name" value="SUBTILASE"/>
    <property type="match status" value="1"/>
</dbReference>
<dbReference type="PANTHER" id="PTHR13817">
    <property type="entry name" value="TITIN"/>
    <property type="match status" value="1"/>
</dbReference>
<keyword evidence="6" id="KW-0624">Polysaccharide degradation</keyword>
<dbReference type="PRINTS" id="PR00723">
    <property type="entry name" value="SUBTILISIN"/>
</dbReference>
<feature type="signal peptide" evidence="8">
    <location>
        <begin position="1"/>
        <end position="25"/>
    </location>
</feature>
<keyword evidence="6" id="KW-0119">Carbohydrate metabolism</keyword>
<evidence type="ECO:0000256" key="6">
    <source>
        <dbReference type="ARBA" id="ARBA00023326"/>
    </source>
</evidence>
<evidence type="ECO:0000256" key="7">
    <source>
        <dbReference type="PROSITE-ProRule" id="PRU01240"/>
    </source>
</evidence>
<dbReference type="PRINTS" id="PR00014">
    <property type="entry name" value="FNTYPEIII"/>
</dbReference>
<dbReference type="PROSITE" id="PS50853">
    <property type="entry name" value="FN3"/>
    <property type="match status" value="4"/>
</dbReference>
<dbReference type="GO" id="GO:0000272">
    <property type="term" value="P:polysaccharide catabolic process"/>
    <property type="evidence" value="ECO:0007669"/>
    <property type="project" value="UniProtKB-KW"/>
</dbReference>
<keyword evidence="2" id="KW-0677">Repeat</keyword>
<protein>
    <submittedName>
        <fullName evidence="10">Serine protease, subtilisin family</fullName>
    </submittedName>
</protein>
<feature type="domain" description="Fibronectin type-III" evidence="9">
    <location>
        <begin position="616"/>
        <end position="712"/>
    </location>
</feature>
<feature type="active site" description="Charge relay system" evidence="7">
    <location>
        <position position="115"/>
    </location>
</feature>
<dbReference type="Proteomes" id="UP000199406">
    <property type="component" value="Unassembled WGS sequence"/>
</dbReference>
<dbReference type="InterPro" id="IPR015500">
    <property type="entry name" value="Peptidase_S8_subtilisin-rel"/>
</dbReference>
<evidence type="ECO:0000313" key="11">
    <source>
        <dbReference type="Proteomes" id="UP000199406"/>
    </source>
</evidence>
<evidence type="ECO:0000256" key="4">
    <source>
        <dbReference type="ARBA" id="ARBA00022825"/>
    </source>
</evidence>
<dbReference type="InterPro" id="IPR050964">
    <property type="entry name" value="Striated_Muscle_Regulatory"/>
</dbReference>
<dbReference type="InterPro" id="IPR000209">
    <property type="entry name" value="Peptidase_S8/S53_dom"/>
</dbReference>
<keyword evidence="1 7" id="KW-0645">Protease</keyword>
<dbReference type="GO" id="GO:0004252">
    <property type="term" value="F:serine-type endopeptidase activity"/>
    <property type="evidence" value="ECO:0007669"/>
    <property type="project" value="UniProtKB-UniRule"/>
</dbReference>
<keyword evidence="11" id="KW-1185">Reference proteome</keyword>
<dbReference type="InterPro" id="IPR023828">
    <property type="entry name" value="Peptidase_S8_Ser-AS"/>
</dbReference>
<dbReference type="Gene3D" id="2.60.40.10">
    <property type="entry name" value="Immunoglobulins"/>
    <property type="match status" value="6"/>
</dbReference>
<dbReference type="CDD" id="cd00063">
    <property type="entry name" value="FN3"/>
    <property type="match status" value="4"/>
</dbReference>
<gene>
    <name evidence="10" type="ORF">SAMN05660662_2326</name>
</gene>
<evidence type="ECO:0000256" key="5">
    <source>
        <dbReference type="ARBA" id="ARBA00023295"/>
    </source>
</evidence>
<dbReference type="STRING" id="1550231.SAMN05660662_2326"/>
<evidence type="ECO:0000256" key="1">
    <source>
        <dbReference type="ARBA" id="ARBA00022670"/>
    </source>
</evidence>
<dbReference type="InterPro" id="IPR013783">
    <property type="entry name" value="Ig-like_fold"/>
</dbReference>
<keyword evidence="4 7" id="KW-0720">Serine protease</keyword>
<dbReference type="Pfam" id="PF00041">
    <property type="entry name" value="fn3"/>
    <property type="match status" value="4"/>
</dbReference>
<evidence type="ECO:0000256" key="2">
    <source>
        <dbReference type="ARBA" id="ARBA00022737"/>
    </source>
</evidence>
<dbReference type="EMBL" id="FNBT01000004">
    <property type="protein sequence ID" value="SDF49027.1"/>
    <property type="molecule type" value="Genomic_DNA"/>
</dbReference>
<comment type="similarity">
    <text evidence="7">Belongs to the peptidase S8 family.</text>
</comment>
<keyword evidence="5" id="KW-0326">Glycosidase</keyword>
<dbReference type="PROSITE" id="PS00138">
    <property type="entry name" value="SUBTILASE_SER"/>
    <property type="match status" value="1"/>
</dbReference>
<organism evidence="10 11">
    <name type="scientific">Blastococcus aurantiacus</name>
    <dbReference type="NCBI Taxonomy" id="1550231"/>
    <lineage>
        <taxon>Bacteria</taxon>
        <taxon>Bacillati</taxon>
        <taxon>Actinomycetota</taxon>
        <taxon>Actinomycetes</taxon>
        <taxon>Geodermatophilales</taxon>
        <taxon>Geodermatophilaceae</taxon>
        <taxon>Blastococcus</taxon>
    </lineage>
</organism>
<dbReference type="AlphaFoldDB" id="A0A1G7LHL6"/>
<evidence type="ECO:0000256" key="3">
    <source>
        <dbReference type="ARBA" id="ARBA00022801"/>
    </source>
</evidence>
<evidence type="ECO:0000313" key="10">
    <source>
        <dbReference type="EMBL" id="SDF49027.1"/>
    </source>
</evidence>
<feature type="active site" description="Charge relay system" evidence="7">
    <location>
        <position position="299"/>
    </location>
</feature>
<feature type="domain" description="Fibronectin type-III" evidence="9">
    <location>
        <begin position="813"/>
        <end position="903"/>
    </location>
</feature>
<dbReference type="Pfam" id="PF00082">
    <property type="entry name" value="Peptidase_S8"/>
    <property type="match status" value="1"/>
</dbReference>
<evidence type="ECO:0000256" key="8">
    <source>
        <dbReference type="SAM" id="SignalP"/>
    </source>
</evidence>
<feature type="domain" description="Fibronectin type-III" evidence="9">
    <location>
        <begin position="904"/>
        <end position="997"/>
    </location>
</feature>